<name>A0A6M6JIZ8_9PSEU</name>
<dbReference type="RefSeq" id="WP_172158169.1">
    <property type="nucleotide sequence ID" value="NZ_CP053564.1"/>
</dbReference>
<protein>
    <submittedName>
        <fullName evidence="1">Uncharacterized protein</fullName>
    </submittedName>
</protein>
<accession>A0A6M6JIZ8</accession>
<reference evidence="1 2" key="1">
    <citation type="submission" date="2020-05" db="EMBL/GenBank/DDBJ databases">
        <authorList>
            <person name="Mo P."/>
        </authorList>
    </citation>
    <scope>NUCLEOTIDE SEQUENCE [LARGE SCALE GENOMIC DNA]</scope>
    <source>
        <strain evidence="1 2">Gen01</strain>
    </source>
</reference>
<organism evidence="1 2">
    <name type="scientific">Pseudonocardia broussonetiae</name>
    <dbReference type="NCBI Taxonomy" id="2736640"/>
    <lineage>
        <taxon>Bacteria</taxon>
        <taxon>Bacillati</taxon>
        <taxon>Actinomycetota</taxon>
        <taxon>Actinomycetes</taxon>
        <taxon>Pseudonocardiales</taxon>
        <taxon>Pseudonocardiaceae</taxon>
        <taxon>Pseudonocardia</taxon>
    </lineage>
</organism>
<dbReference type="AlphaFoldDB" id="A0A6M6JIZ8"/>
<sequence>MTSREETAALKNLTDLLASDLSKVENEEIAAGIREAEMLFARSPQWSGRLVAEMKRRGVSWSELAKMTDVPQSTLGRRARDYT</sequence>
<gene>
    <name evidence="1" type="ORF">HOP40_13070</name>
</gene>
<proteinExistence type="predicted"/>
<evidence type="ECO:0000313" key="1">
    <source>
        <dbReference type="EMBL" id="QJY46632.1"/>
    </source>
</evidence>
<dbReference type="EMBL" id="CP053564">
    <property type="protein sequence ID" value="QJY46632.1"/>
    <property type="molecule type" value="Genomic_DNA"/>
</dbReference>
<dbReference type="KEGG" id="pbro:HOP40_13070"/>
<dbReference type="Proteomes" id="UP000505377">
    <property type="component" value="Chromosome"/>
</dbReference>
<evidence type="ECO:0000313" key="2">
    <source>
        <dbReference type="Proteomes" id="UP000505377"/>
    </source>
</evidence>
<keyword evidence="2" id="KW-1185">Reference proteome</keyword>